<dbReference type="RefSeq" id="WP_153822599.1">
    <property type="nucleotide sequence ID" value="NZ_WJIE01000009.1"/>
</dbReference>
<dbReference type="AlphaFoldDB" id="A0A6N7Q4J0"/>
<dbReference type="Proteomes" id="UP000440224">
    <property type="component" value="Unassembled WGS sequence"/>
</dbReference>
<feature type="region of interest" description="Disordered" evidence="1">
    <location>
        <begin position="273"/>
        <end position="299"/>
    </location>
</feature>
<evidence type="ECO:0000313" key="4">
    <source>
        <dbReference type="Proteomes" id="UP000440224"/>
    </source>
</evidence>
<proteinExistence type="predicted"/>
<feature type="region of interest" description="Disordered" evidence="1">
    <location>
        <begin position="82"/>
        <end position="103"/>
    </location>
</feature>
<protein>
    <recommendedName>
        <fullName evidence="2">Major vault protein shoulder domain-containing protein</fullName>
    </recommendedName>
</protein>
<evidence type="ECO:0000259" key="2">
    <source>
        <dbReference type="Pfam" id="PF11978"/>
    </source>
</evidence>
<dbReference type="InterPro" id="IPR039059">
    <property type="entry name" value="MVP"/>
</dbReference>
<dbReference type="InterPro" id="IPR021870">
    <property type="entry name" value="MVP_shoulder"/>
</dbReference>
<gene>
    <name evidence="3" type="ORF">GF068_28260</name>
</gene>
<reference evidence="3 4" key="1">
    <citation type="submission" date="2019-10" db="EMBL/GenBank/DDBJ databases">
        <title>A soil myxobacterium in the family Polyangiaceae.</title>
        <authorList>
            <person name="Li Y."/>
            <person name="Wang J."/>
        </authorList>
    </citation>
    <scope>NUCLEOTIDE SEQUENCE [LARGE SCALE GENOMIC DNA]</scope>
    <source>
        <strain evidence="3 4">DSM 14734</strain>
    </source>
</reference>
<feature type="domain" description="Major vault protein shoulder" evidence="2">
    <location>
        <begin position="596"/>
        <end position="704"/>
    </location>
</feature>
<dbReference type="PANTHER" id="PTHR14165">
    <property type="entry name" value="MAJOR VAULT PROTEIN"/>
    <property type="match status" value="1"/>
</dbReference>
<name>A0A6N7Q4J0_9BACT</name>
<evidence type="ECO:0000313" key="3">
    <source>
        <dbReference type="EMBL" id="MRG95781.1"/>
    </source>
</evidence>
<feature type="compositionally biased region" description="Pro residues" evidence="1">
    <location>
        <begin position="282"/>
        <end position="294"/>
    </location>
</feature>
<keyword evidence="4" id="KW-1185">Reference proteome</keyword>
<organism evidence="3 4">
    <name type="scientific">Polyangium spumosum</name>
    <dbReference type="NCBI Taxonomy" id="889282"/>
    <lineage>
        <taxon>Bacteria</taxon>
        <taxon>Pseudomonadati</taxon>
        <taxon>Myxococcota</taxon>
        <taxon>Polyangia</taxon>
        <taxon>Polyangiales</taxon>
        <taxon>Polyangiaceae</taxon>
        <taxon>Polyangium</taxon>
    </lineage>
</organism>
<dbReference type="Gene3D" id="2.30.30.620">
    <property type="match status" value="1"/>
</dbReference>
<dbReference type="GO" id="GO:0005737">
    <property type="term" value="C:cytoplasm"/>
    <property type="evidence" value="ECO:0007669"/>
    <property type="project" value="TreeGrafter"/>
</dbReference>
<dbReference type="OrthoDB" id="973338at2"/>
<accession>A0A6N7Q4J0</accession>
<dbReference type="InterPro" id="IPR036013">
    <property type="entry name" value="Band_7/SPFH_dom_sf"/>
</dbReference>
<dbReference type="Gene3D" id="3.30.479.30">
    <property type="entry name" value="Band 7 domain"/>
    <property type="match status" value="1"/>
</dbReference>
<dbReference type="Pfam" id="PF11978">
    <property type="entry name" value="MVP_shoulder"/>
    <property type="match status" value="1"/>
</dbReference>
<feature type="region of interest" description="Disordered" evidence="1">
    <location>
        <begin position="783"/>
        <end position="803"/>
    </location>
</feature>
<dbReference type="Gene3D" id="2.30.30.570">
    <property type="match status" value="1"/>
</dbReference>
<evidence type="ECO:0000256" key="1">
    <source>
        <dbReference type="SAM" id="MobiDB-lite"/>
    </source>
</evidence>
<comment type="caution">
    <text evidence="3">The sequence shown here is derived from an EMBL/GenBank/DDBJ whole genome shotgun (WGS) entry which is preliminary data.</text>
</comment>
<sequence>MERTSRKIPVTERQFLWVQDDDKGEVTLHVGPTMVSPTAADRVVIDDGMGGFREDTTGKPQSMVELGDNQYAVLFNPLLESDSGPNGRFKNGRNESRPLRNGTRSMIPGPCCFYLRPGQRADVRDAHELASNQYLVVKVYGEVDKNAPYHEVTARSAAITRATAENLDEQPTTTVDSLDPVPLKRGQLIVIRGLDTQFYIPPTGVDIVPDTSIDDSGAAISAAIARQVLAQSRDEVDAMPMEELAADDEALALRGQARSKVPNQFIDQSARMRGRKAAAPVAPGPAPSPQPAPGPAGGAAEARVGAAAVQDLLASSAVRRALEAEARQARLIRRAVVLGEKEYCVIVDADGKREIKVGPARVFPGPYDTFMTVGSRNRVYDAYELLPQRALWLRVIAPIKRADLAAKLPRGFELTKDEYFPGDELLLTGVSTFFVPFNEIECLSPETGQAVVGNDQARVFIEAIGIDQKSGIYVRDLATGEVRLVRGKQSYLVDPRKEVQVTRTVPADDWNLWIAANEPHKYTQRPITTPWALSVMVPNNTAVLVTSANSRRVVEGPCVTLLGYEESLTSLSLSTGTPKSDDEPLRTCFLRTVGNRISDKITVETADFVKISVRVSYSVEFLPDHKERWFNHENYIQFIVDRLRSIVRSKCRTLSLSTLWPELPAVFRDTLLGERKDGARPGRLFTENGTLLSEVEVLGAEIEDREVAALMQKVQTESVTLAIGDRKAQEALASAKLRAEVERQTQELVAEARLRAAKLDELSRKLAHEAALAKAREDEAVQKERQSLADTREAEAQKARLSRENEEKAALIENFRKDAEARAAAQRLLHEVELAYAARLRELEVKLIEAQSSATVAERQAVQKQLVEAMVGLGDKLLLTEVANNMNLVSLFKGKDVGTILTEVLGGTKVMPTLRSILDAAASPASAELGDGAPRA</sequence>
<dbReference type="EMBL" id="WJIE01000009">
    <property type="protein sequence ID" value="MRG95781.1"/>
    <property type="molecule type" value="Genomic_DNA"/>
</dbReference>
<dbReference type="PANTHER" id="PTHR14165:SF3">
    <property type="entry name" value="MAJOR VAULT PROTEIN"/>
    <property type="match status" value="1"/>
</dbReference>